<dbReference type="Gene3D" id="3.30.160.660">
    <property type="match status" value="1"/>
</dbReference>
<evidence type="ECO:0000256" key="1">
    <source>
        <dbReference type="SAM" id="MobiDB-lite"/>
    </source>
</evidence>
<keyword evidence="4" id="KW-1185">Reference proteome</keyword>
<dbReference type="InterPro" id="IPR003776">
    <property type="entry name" value="YcaO-like_dom"/>
</dbReference>
<evidence type="ECO:0000313" key="4">
    <source>
        <dbReference type="Proteomes" id="UP000631670"/>
    </source>
</evidence>
<proteinExistence type="predicted"/>
<dbReference type="EMBL" id="JADBEG010000001">
    <property type="protein sequence ID" value="MBE1493143.1"/>
    <property type="molecule type" value="Genomic_DNA"/>
</dbReference>
<dbReference type="PANTHER" id="PTHR37809:SF1">
    <property type="entry name" value="RIBOSOMAL PROTEIN S12 METHYLTHIOTRANSFERASE ACCESSORY FACTOR YCAO"/>
    <property type="match status" value="1"/>
</dbReference>
<dbReference type="PANTHER" id="PTHR37809">
    <property type="entry name" value="RIBOSOMAL PROTEIN S12 METHYLTHIOTRANSFERASE ACCESSORY FACTOR YCAO"/>
    <property type="match status" value="1"/>
</dbReference>
<protein>
    <submittedName>
        <fullName evidence="3">Thiazole/oxazole-forming peptide maturase SagD family component</fullName>
    </submittedName>
</protein>
<comment type="caution">
    <text evidence="3">The sequence shown here is derived from an EMBL/GenBank/DDBJ whole genome shotgun (WGS) entry which is preliminary data.</text>
</comment>
<evidence type="ECO:0000313" key="3">
    <source>
        <dbReference type="EMBL" id="MBE1493143.1"/>
    </source>
</evidence>
<dbReference type="Pfam" id="PF02624">
    <property type="entry name" value="YcaO"/>
    <property type="match status" value="1"/>
</dbReference>
<dbReference type="PROSITE" id="PS51664">
    <property type="entry name" value="YCAO"/>
    <property type="match status" value="1"/>
</dbReference>
<dbReference type="RefSeq" id="WP_086860617.1">
    <property type="nucleotide sequence ID" value="NZ_JADBEG010000001.1"/>
</dbReference>
<dbReference type="Gene3D" id="3.30.1330.230">
    <property type="match status" value="1"/>
</dbReference>
<organism evidence="3 4">
    <name type="scientific">Amycolatopsis lexingtonensis</name>
    <dbReference type="NCBI Taxonomy" id="218822"/>
    <lineage>
        <taxon>Bacteria</taxon>
        <taxon>Bacillati</taxon>
        <taxon>Actinomycetota</taxon>
        <taxon>Actinomycetes</taxon>
        <taxon>Pseudonocardiales</taxon>
        <taxon>Pseudonocardiaceae</taxon>
        <taxon>Amycolatopsis</taxon>
    </lineage>
</organism>
<name>A0ABR9HQD5_9PSEU</name>
<sequence>MPETRTESGLRLVEPPDAQTARLRARMHSPLCGLMPQLGFLARAPLAPRMIVSGGDLTGVHVLRDQPKPQLGSYHIGGYGVRPFESYIRTLGEVCERYAGFVAPVSGRHPVRFCTAADLGGEPHFPVETHRLYTAEQFASGAFPFSPADRSSPLGWSRMVDLRTGADTWVPAQLTTVGYVVRDVEGERWLQPAVTTGTAAHTDPDRAALGSLQEMAQIDAAIGHWYGRTRSVRLRRDTRTAALWRLVGRHCHPLGGQPEFHLLPSPDLPGFTIACLLREPERRLPAVVVGLGVDGALEPAMYKAFLEAAGVRALATWAAVRDGVDGRAAAEDGIFDLESNVVLAATPRGSEAVEARYGDSDEAAPGDLPPDAEASPGEQARALVSAFHATGKRLFAADLTTTDIACLGFVVSRFWSPDLLTLPLPSAPAAAHPRFAAYRGFARHDPHPFP</sequence>
<feature type="region of interest" description="Disordered" evidence="1">
    <location>
        <begin position="356"/>
        <end position="375"/>
    </location>
</feature>
<accession>A0ABR9HQD5</accession>
<gene>
    <name evidence="3" type="ORF">H4696_000243</name>
</gene>
<feature type="domain" description="YcaO" evidence="2">
    <location>
        <begin position="78"/>
        <end position="450"/>
    </location>
</feature>
<dbReference type="Proteomes" id="UP000631670">
    <property type="component" value="Unassembled WGS sequence"/>
</dbReference>
<dbReference type="Gene3D" id="3.30.40.250">
    <property type="match status" value="1"/>
</dbReference>
<evidence type="ECO:0000259" key="2">
    <source>
        <dbReference type="PROSITE" id="PS51664"/>
    </source>
</evidence>
<reference evidence="3 4" key="1">
    <citation type="submission" date="2020-10" db="EMBL/GenBank/DDBJ databases">
        <title>Sequencing the genomes of 1000 actinobacteria strains.</title>
        <authorList>
            <person name="Klenk H.-P."/>
        </authorList>
    </citation>
    <scope>NUCLEOTIDE SEQUENCE [LARGE SCALE GENOMIC DNA]</scope>
    <source>
        <strain evidence="3 4">DSM 44653</strain>
    </source>
</reference>